<comment type="catalytic activity">
    <reaction evidence="9">
        <text>L-arginyl-L-alpha-amino acid(out) = L-arginyl-L-alpha-amino acid(in)</text>
        <dbReference type="Rhea" id="RHEA:79371"/>
        <dbReference type="ChEBI" id="CHEBI:84315"/>
    </reaction>
</comment>
<dbReference type="SUPFAM" id="SSF103473">
    <property type="entry name" value="MFS general substrate transporter"/>
    <property type="match status" value="1"/>
</dbReference>
<comment type="catalytic activity">
    <reaction evidence="6">
        <text>L-lysyl-L-alpha-amino acid(out) = L-lysyl-L-alpha-amino acid(in)</text>
        <dbReference type="Rhea" id="RHEA:79387"/>
        <dbReference type="ChEBI" id="CHEBI:229965"/>
    </reaction>
</comment>
<proteinExistence type="predicted"/>
<feature type="compositionally biased region" description="Low complexity" evidence="19">
    <location>
        <begin position="1"/>
        <end position="19"/>
    </location>
</feature>
<feature type="transmembrane region" description="Helical" evidence="20">
    <location>
        <begin position="161"/>
        <end position="183"/>
    </location>
</feature>
<evidence type="ECO:0000256" key="11">
    <source>
        <dbReference type="ARBA" id="ARBA00044903"/>
    </source>
</evidence>
<comment type="function">
    <text evidence="17">Lysosomal dipeptide uniporter that selectively exports lysine, arginine or histidine-containing dipeptides with a net positive charge from the lysosome lumen into the cytosol. Could play a role in a specific type of protein O-glycosylation indirectly regulating macrophages migration and tissue invasion. Also essential for liver homeostasis.</text>
</comment>
<evidence type="ECO:0000256" key="16">
    <source>
        <dbReference type="ARBA" id="ARBA00045018"/>
    </source>
</evidence>
<dbReference type="InterPro" id="IPR011701">
    <property type="entry name" value="MFS"/>
</dbReference>
<comment type="subunit">
    <text evidence="18">Homodimer. Interacts with lysosomal protein GLMP (via lumenal domain); the interaction starts while both proteins are still in the endoplasmic reticulum and is required for stabilization of MFSD1 in lysosomes but has no direct effect on its targeting to lysosomes or transporter activity.</text>
</comment>
<comment type="catalytic activity">
    <reaction evidence="2">
        <text>L-lysyl-L-alanine(out) = L-lysyl-L-alanine(in)</text>
        <dbReference type="Rhea" id="RHEA:79399"/>
        <dbReference type="ChEBI" id="CHEBI:229954"/>
    </reaction>
</comment>
<evidence type="ECO:0000256" key="15">
    <source>
        <dbReference type="ARBA" id="ARBA00044985"/>
    </source>
</evidence>
<comment type="catalytic activity">
    <reaction evidence="10">
        <text>L-lysyl-L-lysine(out) = L-lysyl-L-lysine(in)</text>
        <dbReference type="Rhea" id="RHEA:79403"/>
        <dbReference type="ChEBI" id="CHEBI:229956"/>
    </reaction>
</comment>
<feature type="transmembrane region" description="Helical" evidence="20">
    <location>
        <begin position="411"/>
        <end position="432"/>
    </location>
</feature>
<keyword evidence="20" id="KW-1133">Transmembrane helix</keyword>
<feature type="transmembrane region" description="Helical" evidence="20">
    <location>
        <begin position="444"/>
        <end position="466"/>
    </location>
</feature>
<evidence type="ECO:0000256" key="17">
    <source>
        <dbReference type="ARBA" id="ARBA00045709"/>
    </source>
</evidence>
<protein>
    <recommendedName>
        <fullName evidence="15">Lysosomal dipeptide transporter MFSD1</fullName>
    </recommendedName>
    <alternativeName>
        <fullName evidence="16">Major facilitator superfamily domain-containing protein 1</fullName>
    </alternativeName>
</protein>
<feature type="transmembrane region" description="Helical" evidence="20">
    <location>
        <begin position="195"/>
        <end position="213"/>
    </location>
</feature>
<reference evidence="21" key="1">
    <citation type="submission" date="2014-08" db="EMBL/GenBank/DDBJ databases">
        <authorList>
            <person name="Sharma Rahul"/>
            <person name="Thines Marco"/>
        </authorList>
    </citation>
    <scope>NUCLEOTIDE SEQUENCE</scope>
</reference>
<comment type="catalytic activity">
    <reaction evidence="3">
        <text>L-histidyl-glycine(out) = L-histidyl-glycine(in)</text>
        <dbReference type="Rhea" id="RHEA:79395"/>
        <dbReference type="ChEBI" id="CHEBI:229957"/>
    </reaction>
</comment>
<dbReference type="Pfam" id="PF07690">
    <property type="entry name" value="MFS_1"/>
    <property type="match status" value="1"/>
</dbReference>
<dbReference type="PANTHER" id="PTHR23512">
    <property type="entry name" value="MAJOR FACILITATOR SUPERFAMILY DOMAIN-CONTAINING PROTEIN 1"/>
    <property type="match status" value="1"/>
</dbReference>
<evidence type="ECO:0000256" key="2">
    <source>
        <dbReference type="ARBA" id="ARBA00044876"/>
    </source>
</evidence>
<keyword evidence="21" id="KW-0813">Transport</keyword>
<feature type="transmembrane region" description="Helical" evidence="20">
    <location>
        <begin position="320"/>
        <end position="338"/>
    </location>
</feature>
<comment type="catalytic activity">
    <reaction evidence="12">
        <text>L-histidyl-L-alpha-amino acid(out) = L-histidyl-L-alpha-amino acid(in)</text>
        <dbReference type="Rhea" id="RHEA:79379"/>
        <dbReference type="ChEBI" id="CHEBI:229964"/>
    </reaction>
</comment>
<dbReference type="InterPro" id="IPR052187">
    <property type="entry name" value="MFSD1"/>
</dbReference>
<accession>A0A0F7SXA4</accession>
<evidence type="ECO:0000256" key="9">
    <source>
        <dbReference type="ARBA" id="ARBA00044899"/>
    </source>
</evidence>
<evidence type="ECO:0000256" key="7">
    <source>
        <dbReference type="ARBA" id="ARBA00044893"/>
    </source>
</evidence>
<sequence>MPRPSASPSRSPSASRRSPVLTTNREDVIELDDPTVPSAHRLSISFSQHPVIHDLVAPADVLLLGTRSSRFELPADQKSMAADQETLEEEMISRKERAFALLVACMLSIGSHYGSYLLGPLKSRLSREMGTSNTQFSLLLAALSFNNTWTPLVGGILTTRFGTPLASIIATSIVFLGQFIVMLSTGSGGSGSIKGMACGLFIFGMGVSPLAVVQETIIVRYFSNHGLGVSLALGLVAGKGASFLSSITSYPLSDYFGMRGPFVVSTLLAGMSFAVNIVYLIFHARVHPASSSKSQEEAARKVVQKRSVKLLNLARLGDPFWIYLLLNVFCGAIWSPFLHLSSNLIQRRYQMADARSASYASLLLMGSIFLYPLAGYIHDLSHRMHHNKFKAARSPSSSSSSSERPGSSSHVVYKLLTAASVLTLTCFIWLVLPPSWTRTPIPAMLSFGLGHGFATLLLVLVVPGLVGPEWVSTALGAHKSMEAAATTFSQTLSGLLLDTKIRKPSALPPVSSNITDTPSSLFHSVVRRAPSNDEPPKVIPPNTPAVTVLLFTFLMINICQLVTVIALWRSVRRIRRMSSEMYRPVGDRFEREDHLEEEYFEDVPDEDGDDDDDHNNINNKLLSPSAQPSPSKYTQKSRHSRSFSSSSKRPLLWSDPIGSSNTIHSHSSDSGDEAEEGTDSTHQENGSRSRAGSSRMYHQRDEEEEEERDRELKRGKIFFALSFGFLIIVWATFGTVILVRLGKTRG</sequence>
<dbReference type="Gene3D" id="1.20.1250.20">
    <property type="entry name" value="MFS general substrate transporter like domains"/>
    <property type="match status" value="1"/>
</dbReference>
<feature type="transmembrane region" description="Helical" evidence="20">
    <location>
        <begin position="545"/>
        <end position="568"/>
    </location>
</feature>
<comment type="catalytic activity">
    <reaction evidence="4">
        <text>L-alpha-aminoacyl-L-arginine(out) = L-alpha-aminoacyl-L-arginine(in)</text>
        <dbReference type="Rhea" id="RHEA:79367"/>
        <dbReference type="ChEBI" id="CHEBI:229968"/>
    </reaction>
</comment>
<evidence type="ECO:0000256" key="4">
    <source>
        <dbReference type="ARBA" id="ARBA00044881"/>
    </source>
</evidence>
<comment type="catalytic activity">
    <reaction evidence="11">
        <text>L-arginyl-glycine(out) = L-arginyl-glycine(in)</text>
        <dbReference type="Rhea" id="RHEA:79391"/>
        <dbReference type="ChEBI" id="CHEBI:229955"/>
    </reaction>
</comment>
<name>A0A0F7SXA4_PHARH</name>
<dbReference type="GO" id="GO:0022857">
    <property type="term" value="F:transmembrane transporter activity"/>
    <property type="evidence" value="ECO:0007669"/>
    <property type="project" value="InterPro"/>
</dbReference>
<feature type="transmembrane region" description="Helical" evidence="20">
    <location>
        <begin position="359"/>
        <end position="377"/>
    </location>
</feature>
<keyword evidence="20" id="KW-0472">Membrane</keyword>
<evidence type="ECO:0000256" key="6">
    <source>
        <dbReference type="ARBA" id="ARBA00044891"/>
    </source>
</evidence>
<evidence type="ECO:0000256" key="20">
    <source>
        <dbReference type="SAM" id="Phobius"/>
    </source>
</evidence>
<keyword evidence="21" id="KW-0762">Sugar transport</keyword>
<feature type="region of interest" description="Disordered" evidence="19">
    <location>
        <begin position="602"/>
        <end position="709"/>
    </location>
</feature>
<dbReference type="PANTHER" id="PTHR23512:SF12">
    <property type="entry name" value="TRANSPORTER, PUTATIVE (AFU_ORTHOLOGUE AFUA_4G00260)-RELATED"/>
    <property type="match status" value="1"/>
</dbReference>
<feature type="compositionally biased region" description="Acidic residues" evidence="19">
    <location>
        <begin position="602"/>
        <end position="613"/>
    </location>
</feature>
<dbReference type="InterPro" id="IPR036259">
    <property type="entry name" value="MFS_trans_sf"/>
</dbReference>
<evidence type="ECO:0000256" key="5">
    <source>
        <dbReference type="ARBA" id="ARBA00044884"/>
    </source>
</evidence>
<evidence type="ECO:0000313" key="21">
    <source>
        <dbReference type="EMBL" id="CED85324.1"/>
    </source>
</evidence>
<keyword evidence="20" id="KW-0812">Transmembrane</keyword>
<comment type="catalytic activity">
    <reaction evidence="14">
        <text>L-lysyl-glycine(out) = L-lysyl-glycine(in)</text>
        <dbReference type="Rhea" id="RHEA:79407"/>
        <dbReference type="ChEBI" id="CHEBI:191202"/>
    </reaction>
</comment>
<evidence type="ECO:0000256" key="12">
    <source>
        <dbReference type="ARBA" id="ARBA00044912"/>
    </source>
</evidence>
<feature type="transmembrane region" description="Helical" evidence="20">
    <location>
        <begin position="98"/>
        <end position="119"/>
    </location>
</feature>
<feature type="transmembrane region" description="Helical" evidence="20">
    <location>
        <begin position="717"/>
        <end position="739"/>
    </location>
</feature>
<evidence type="ECO:0000256" key="8">
    <source>
        <dbReference type="ARBA" id="ARBA00044898"/>
    </source>
</evidence>
<feature type="compositionally biased region" description="Polar residues" evidence="19">
    <location>
        <begin position="620"/>
        <end position="634"/>
    </location>
</feature>
<evidence type="ECO:0000256" key="19">
    <source>
        <dbReference type="SAM" id="MobiDB-lite"/>
    </source>
</evidence>
<feature type="transmembrane region" description="Helical" evidence="20">
    <location>
        <begin position="225"/>
        <end position="250"/>
    </location>
</feature>
<feature type="region of interest" description="Disordered" evidence="19">
    <location>
        <begin position="1"/>
        <end position="22"/>
    </location>
</feature>
<evidence type="ECO:0000256" key="3">
    <source>
        <dbReference type="ARBA" id="ARBA00044878"/>
    </source>
</evidence>
<comment type="catalytic activity">
    <reaction evidence="13">
        <text>L-alanyl-L-lysine(out) = L-alanyl-L-lysine(in)</text>
        <dbReference type="Rhea" id="RHEA:79415"/>
        <dbReference type="ChEBI" id="CHEBI:192470"/>
    </reaction>
</comment>
<comment type="catalytic activity">
    <reaction evidence="8">
        <text>L-aspartyl-L-lysine(out) = L-aspartyl-L-lysine(in)</text>
        <dbReference type="Rhea" id="RHEA:79411"/>
        <dbReference type="ChEBI" id="CHEBI:229953"/>
    </reaction>
</comment>
<evidence type="ECO:0000256" key="13">
    <source>
        <dbReference type="ARBA" id="ARBA00044919"/>
    </source>
</evidence>
<comment type="catalytic activity">
    <reaction evidence="7">
        <text>L-alpha-aminoacyl-L-lysine(out) = L-alpha-aminoacyl-L-lysine(in)</text>
        <dbReference type="Rhea" id="RHEA:79383"/>
        <dbReference type="ChEBI" id="CHEBI:229966"/>
    </reaction>
</comment>
<comment type="catalytic activity">
    <reaction evidence="5">
        <text>L-alpha-aminoacyl-L-histidine(out) = L-alpha-aminoacyl-L-histidine(in)</text>
        <dbReference type="Rhea" id="RHEA:79375"/>
        <dbReference type="ChEBI" id="CHEBI:229967"/>
    </reaction>
</comment>
<feature type="transmembrane region" description="Helical" evidence="20">
    <location>
        <begin position="262"/>
        <end position="282"/>
    </location>
</feature>
<dbReference type="AlphaFoldDB" id="A0A0F7SXA4"/>
<evidence type="ECO:0000256" key="14">
    <source>
        <dbReference type="ARBA" id="ARBA00044924"/>
    </source>
</evidence>
<dbReference type="EMBL" id="LN483332">
    <property type="protein sequence ID" value="CED85324.1"/>
    <property type="molecule type" value="Genomic_DNA"/>
</dbReference>
<evidence type="ECO:0000256" key="1">
    <source>
        <dbReference type="ARBA" id="ARBA00004141"/>
    </source>
</evidence>
<organism evidence="21">
    <name type="scientific">Phaffia rhodozyma</name>
    <name type="common">Yeast</name>
    <name type="synonym">Xanthophyllomyces dendrorhous</name>
    <dbReference type="NCBI Taxonomy" id="264483"/>
    <lineage>
        <taxon>Eukaryota</taxon>
        <taxon>Fungi</taxon>
        <taxon>Dikarya</taxon>
        <taxon>Basidiomycota</taxon>
        <taxon>Agaricomycotina</taxon>
        <taxon>Tremellomycetes</taxon>
        <taxon>Cystofilobasidiales</taxon>
        <taxon>Mrakiaceae</taxon>
        <taxon>Phaffia</taxon>
    </lineage>
</organism>
<comment type="subcellular location">
    <subcellularLocation>
        <location evidence="1">Membrane</location>
        <topology evidence="1">Multi-pass membrane protein</topology>
    </subcellularLocation>
</comment>
<evidence type="ECO:0000256" key="10">
    <source>
        <dbReference type="ARBA" id="ARBA00044900"/>
    </source>
</evidence>
<evidence type="ECO:0000256" key="18">
    <source>
        <dbReference type="ARBA" id="ARBA00046376"/>
    </source>
</evidence>